<dbReference type="AlphaFoldDB" id="A0A7W8DD54"/>
<reference evidence="4 5" key="1">
    <citation type="submission" date="2020-08" db="EMBL/GenBank/DDBJ databases">
        <title>Genomic Encyclopedia of Type Strains, Phase IV (KMG-IV): sequencing the most valuable type-strain genomes for metagenomic binning, comparative biology and taxonomic classification.</title>
        <authorList>
            <person name="Goeker M."/>
        </authorList>
    </citation>
    <scope>NUCLEOTIDE SEQUENCE [LARGE SCALE GENOMIC DNA]</scope>
    <source>
        <strain evidence="4 5">DSM 25897</strain>
    </source>
</reference>
<feature type="chain" id="PRO_5031524141" evidence="3">
    <location>
        <begin position="22"/>
        <end position="251"/>
    </location>
</feature>
<dbReference type="RefSeq" id="WP_183947485.1">
    <property type="nucleotide sequence ID" value="NZ_JACHHX010000004.1"/>
</dbReference>
<keyword evidence="2 3" id="KW-0732">Signal</keyword>
<accession>A0A7W8DD54</accession>
<dbReference type="Proteomes" id="UP000519004">
    <property type="component" value="Unassembled WGS sequence"/>
</dbReference>
<dbReference type="InterPro" id="IPR007428">
    <property type="entry name" value="MlaA"/>
</dbReference>
<keyword evidence="5" id="KW-1185">Reference proteome</keyword>
<evidence type="ECO:0000256" key="1">
    <source>
        <dbReference type="ARBA" id="ARBA00010634"/>
    </source>
</evidence>
<gene>
    <name evidence="4" type="ORF">HNQ58_000789</name>
</gene>
<comment type="caution">
    <text evidence="4">The sequence shown here is derived from an EMBL/GenBank/DDBJ whole genome shotgun (WGS) entry which is preliminary data.</text>
</comment>
<dbReference type="PANTHER" id="PTHR30035">
    <property type="entry name" value="LIPOPROTEIN VACJ-RELATED"/>
    <property type="match status" value="1"/>
</dbReference>
<comment type="similarity">
    <text evidence="1">Belongs to the MlaA family.</text>
</comment>
<evidence type="ECO:0000256" key="3">
    <source>
        <dbReference type="SAM" id="SignalP"/>
    </source>
</evidence>
<dbReference type="GO" id="GO:0120010">
    <property type="term" value="P:intermembrane phospholipid transfer"/>
    <property type="evidence" value="ECO:0007669"/>
    <property type="project" value="TreeGrafter"/>
</dbReference>
<proteinExistence type="inferred from homology"/>
<keyword evidence="4" id="KW-0449">Lipoprotein</keyword>
<dbReference type="PRINTS" id="PR01805">
    <property type="entry name" value="VACJLIPOPROT"/>
</dbReference>
<dbReference type="GO" id="GO:0016020">
    <property type="term" value="C:membrane"/>
    <property type="evidence" value="ECO:0007669"/>
    <property type="project" value="InterPro"/>
</dbReference>
<sequence length="251" mass="28162">MSHLLRSLTMLLALAGAPALAAEQAQEPANEAQNGSFDADPWERFNRRTHAFNQRVDRYVARPLATVYTTLTPPVVRRGVGNFFTNLFQPFTALHQLLQGKPAQAGSAMARFAINTTLGLGGLLDPASDAGLRIRREDMGQTMATWGWRNSRYVVLPFLGPTTVRDAFGDAGDYQLGPFRHFEREKTRIFVSGLYLVDLRGQALAAEGFVSDASDDYVLIRDAWLQRRRFLINDGEDELPDYLFDLEDYDD</sequence>
<evidence type="ECO:0000313" key="4">
    <source>
        <dbReference type="EMBL" id="MBB5014912.1"/>
    </source>
</evidence>
<protein>
    <submittedName>
        <fullName evidence="4">ABC-type transporter lipoprotein component MlaA</fullName>
    </submittedName>
</protein>
<dbReference type="Pfam" id="PF04333">
    <property type="entry name" value="MlaA"/>
    <property type="match status" value="1"/>
</dbReference>
<organism evidence="4 5">
    <name type="scientific">Rehaibacterium terrae</name>
    <dbReference type="NCBI Taxonomy" id="1341696"/>
    <lineage>
        <taxon>Bacteria</taxon>
        <taxon>Pseudomonadati</taxon>
        <taxon>Pseudomonadota</taxon>
        <taxon>Gammaproteobacteria</taxon>
        <taxon>Lysobacterales</taxon>
        <taxon>Lysobacteraceae</taxon>
        <taxon>Rehaibacterium</taxon>
    </lineage>
</organism>
<dbReference type="EMBL" id="JACHHX010000004">
    <property type="protein sequence ID" value="MBB5014912.1"/>
    <property type="molecule type" value="Genomic_DNA"/>
</dbReference>
<dbReference type="PANTHER" id="PTHR30035:SF3">
    <property type="entry name" value="INTERMEMBRANE PHOSPHOLIPID TRANSPORT SYSTEM LIPOPROTEIN MLAA"/>
    <property type="match status" value="1"/>
</dbReference>
<evidence type="ECO:0000256" key="2">
    <source>
        <dbReference type="ARBA" id="ARBA00022729"/>
    </source>
</evidence>
<evidence type="ECO:0000313" key="5">
    <source>
        <dbReference type="Proteomes" id="UP000519004"/>
    </source>
</evidence>
<feature type="signal peptide" evidence="3">
    <location>
        <begin position="1"/>
        <end position="21"/>
    </location>
</feature>
<name>A0A7W8DD54_9GAMM</name>